<comment type="subcellular location">
    <subcellularLocation>
        <location evidence="1">Cytoplasm</location>
        <location evidence="1">Cytosol</location>
    </subcellularLocation>
</comment>
<dbReference type="InterPro" id="IPR036584">
    <property type="entry name" value="FliS_sf"/>
</dbReference>
<dbReference type="NCBIfam" id="TIGR00208">
    <property type="entry name" value="fliS"/>
    <property type="match status" value="1"/>
</dbReference>
<evidence type="ECO:0000256" key="3">
    <source>
        <dbReference type="ARBA" id="ARBA00022490"/>
    </source>
</evidence>
<comment type="similarity">
    <text evidence="2">Belongs to the FliS family.</text>
</comment>
<accession>A0A1J5THU1</accession>
<evidence type="ECO:0000256" key="1">
    <source>
        <dbReference type="ARBA" id="ARBA00004514"/>
    </source>
</evidence>
<proteinExistence type="inferred from homology"/>
<dbReference type="Gene3D" id="1.20.120.340">
    <property type="entry name" value="Flagellar protein FliS"/>
    <property type="match status" value="1"/>
</dbReference>
<dbReference type="GO" id="GO:0005829">
    <property type="term" value="C:cytosol"/>
    <property type="evidence" value="ECO:0007669"/>
    <property type="project" value="UniProtKB-SubCell"/>
</dbReference>
<dbReference type="SUPFAM" id="SSF101116">
    <property type="entry name" value="Flagellar export chaperone FliS"/>
    <property type="match status" value="1"/>
</dbReference>
<dbReference type="GO" id="GO:0071973">
    <property type="term" value="P:bacterial-type flagellum-dependent cell motility"/>
    <property type="evidence" value="ECO:0007669"/>
    <property type="project" value="TreeGrafter"/>
</dbReference>
<dbReference type="AlphaFoldDB" id="A0A1J5THU1"/>
<organism evidence="6">
    <name type="scientific">mine drainage metagenome</name>
    <dbReference type="NCBI Taxonomy" id="410659"/>
    <lineage>
        <taxon>unclassified sequences</taxon>
        <taxon>metagenomes</taxon>
        <taxon>ecological metagenomes</taxon>
    </lineage>
</organism>
<dbReference type="InterPro" id="IPR003713">
    <property type="entry name" value="FliS"/>
</dbReference>
<dbReference type="Pfam" id="PF02561">
    <property type="entry name" value="FliS"/>
    <property type="match status" value="1"/>
</dbReference>
<evidence type="ECO:0000256" key="4">
    <source>
        <dbReference type="ARBA" id="ARBA00022795"/>
    </source>
</evidence>
<keyword evidence="6" id="KW-0969">Cilium</keyword>
<keyword evidence="5" id="KW-0143">Chaperone</keyword>
<reference evidence="6" key="1">
    <citation type="submission" date="2016-10" db="EMBL/GenBank/DDBJ databases">
        <title>Sequence of Gallionella enrichment culture.</title>
        <authorList>
            <person name="Poehlein A."/>
            <person name="Muehling M."/>
            <person name="Daniel R."/>
        </authorList>
    </citation>
    <scope>NUCLEOTIDE SEQUENCE</scope>
</reference>
<keyword evidence="3" id="KW-0963">Cytoplasm</keyword>
<dbReference type="PANTHER" id="PTHR34773">
    <property type="entry name" value="FLAGELLAR SECRETION CHAPERONE FLIS"/>
    <property type="match status" value="1"/>
</dbReference>
<gene>
    <name evidence="6" type="primary">fliS_1</name>
    <name evidence="6" type="ORF">GALL_33780</name>
</gene>
<sequence length="155" mass="16531">MSVKNALKAYSHVGIESGVTTADSHKLISMLYQGALLAIANARNAMLRKDMPVKGKSITHAIRIIGEGLQASLDKEVGGKLAQDLNALYDYMTVRLVEASSKNDTAMLDEVSGLLNEIKGAWDIIRPANSIPPAAVVPQQPAPVHKQAALVYGRG</sequence>
<name>A0A1J5THU1_9ZZZZ</name>
<dbReference type="CDD" id="cd16098">
    <property type="entry name" value="FliS"/>
    <property type="match status" value="1"/>
</dbReference>
<dbReference type="GO" id="GO:0044780">
    <property type="term" value="P:bacterial-type flagellum assembly"/>
    <property type="evidence" value="ECO:0007669"/>
    <property type="project" value="InterPro"/>
</dbReference>
<dbReference type="PANTHER" id="PTHR34773:SF1">
    <property type="entry name" value="FLAGELLAR SECRETION CHAPERONE FLIS"/>
    <property type="match status" value="1"/>
</dbReference>
<dbReference type="EMBL" id="MLJW01000008">
    <property type="protein sequence ID" value="OIR15877.1"/>
    <property type="molecule type" value="Genomic_DNA"/>
</dbReference>
<comment type="caution">
    <text evidence="6">The sequence shown here is derived from an EMBL/GenBank/DDBJ whole genome shotgun (WGS) entry which is preliminary data.</text>
</comment>
<evidence type="ECO:0000256" key="2">
    <source>
        <dbReference type="ARBA" id="ARBA00008787"/>
    </source>
</evidence>
<keyword evidence="6" id="KW-0282">Flagellum</keyword>
<dbReference type="PIRSF" id="PIRSF039090">
    <property type="entry name" value="Flis"/>
    <property type="match status" value="1"/>
</dbReference>
<evidence type="ECO:0000313" key="6">
    <source>
        <dbReference type="EMBL" id="OIR15877.1"/>
    </source>
</evidence>
<evidence type="ECO:0000256" key="5">
    <source>
        <dbReference type="ARBA" id="ARBA00023186"/>
    </source>
</evidence>
<protein>
    <submittedName>
        <fullName evidence="6">Flagellar protein FliS</fullName>
    </submittedName>
</protein>
<keyword evidence="6" id="KW-0966">Cell projection</keyword>
<keyword evidence="4" id="KW-1005">Bacterial flagellum biogenesis</keyword>